<protein>
    <recommendedName>
        <fullName evidence="11">C3HC-type domain-containing protein</fullName>
    </recommendedName>
</protein>
<sequence>MERMEDAVERTLARWRDVTTPLDHKAIDQDALMIASSSLTALVTSPRAKKAGSSSPTDFTSKQCRAWSHADFLQRLATYGIATWFAKPKAISPLVCARFGWVNTASDMLQCAHCEEYLCCAIDDKLSKDGVKAVAERFAGQLATSHADMCPWKSNPSPESFTVLPILSPHQVSDDITTRMEKLLKSLKPQSLLSSFDIAPEAVGKVLDAVDKEVVPDLMTLEGLVRARFPTHSVDTAVVLNAVLLTVFGWQLQSESGALSCEYCNRSLLLPTDKADTEDDEKETEGPPAKRQKTASSPSRPVVNPLAEHRWFCPWVIPQCRNASEQGRMRELLGLLADEQLPLSDQKLGEFVQLPGWTQYAQALKHLKHNAAASAPHPDSSTPEDALARIQSILGLPEYR</sequence>
<dbReference type="InterPro" id="IPR013909">
    <property type="entry name" value="NuBaID_C"/>
</dbReference>
<dbReference type="GO" id="GO:0005634">
    <property type="term" value="C:nucleus"/>
    <property type="evidence" value="ECO:0007669"/>
    <property type="project" value="UniProtKB-SubCell"/>
</dbReference>
<evidence type="ECO:0000256" key="5">
    <source>
        <dbReference type="ARBA" id="ARBA00023242"/>
    </source>
</evidence>
<evidence type="ECO:0000256" key="6">
    <source>
        <dbReference type="SAM" id="MobiDB-lite"/>
    </source>
</evidence>
<keyword evidence="4" id="KW-0862">Zinc</keyword>
<dbReference type="PANTHER" id="PTHR15835">
    <property type="entry name" value="NUCLEAR-INTERACTING PARTNER OF ALK"/>
    <property type="match status" value="1"/>
</dbReference>
<feature type="domain" description="C3HC-type" evidence="7">
    <location>
        <begin position="67"/>
        <end position="187"/>
    </location>
</feature>
<feature type="domain" description="NuBaID C-terminal" evidence="8">
    <location>
        <begin position="242"/>
        <end position="323"/>
    </location>
</feature>
<dbReference type="OrthoDB" id="614844at2759"/>
<dbReference type="InterPro" id="IPR012935">
    <property type="entry name" value="NuBaID_N"/>
</dbReference>
<evidence type="ECO:0000259" key="7">
    <source>
        <dbReference type="Pfam" id="PF07967"/>
    </source>
</evidence>
<dbReference type="Proteomes" id="UP000794436">
    <property type="component" value="Unassembled WGS sequence"/>
</dbReference>
<comment type="caution">
    <text evidence="9">The sequence shown here is derived from an EMBL/GenBank/DDBJ whole genome shotgun (WGS) entry which is preliminary data.</text>
</comment>
<dbReference type="AlphaFoldDB" id="A0A8K1CEY1"/>
<gene>
    <name evidence="9" type="ORF">Poli38472_012756</name>
</gene>
<dbReference type="EMBL" id="SPLM01000076">
    <property type="protein sequence ID" value="TMW61565.1"/>
    <property type="molecule type" value="Genomic_DNA"/>
</dbReference>
<feature type="region of interest" description="Disordered" evidence="6">
    <location>
        <begin position="274"/>
        <end position="302"/>
    </location>
</feature>
<evidence type="ECO:0000256" key="4">
    <source>
        <dbReference type="ARBA" id="ARBA00022833"/>
    </source>
</evidence>
<keyword evidence="10" id="KW-1185">Reference proteome</keyword>
<evidence type="ECO:0000313" key="10">
    <source>
        <dbReference type="Proteomes" id="UP000794436"/>
    </source>
</evidence>
<evidence type="ECO:0000313" key="9">
    <source>
        <dbReference type="EMBL" id="TMW61565.1"/>
    </source>
</evidence>
<evidence type="ECO:0000256" key="2">
    <source>
        <dbReference type="ARBA" id="ARBA00022723"/>
    </source>
</evidence>
<comment type="subcellular location">
    <subcellularLocation>
        <location evidence="1">Nucleus</location>
    </subcellularLocation>
</comment>
<evidence type="ECO:0000259" key="8">
    <source>
        <dbReference type="Pfam" id="PF08600"/>
    </source>
</evidence>
<dbReference type="Pfam" id="PF08600">
    <property type="entry name" value="NuBaID_C"/>
    <property type="match status" value="1"/>
</dbReference>
<evidence type="ECO:0000256" key="1">
    <source>
        <dbReference type="ARBA" id="ARBA00004123"/>
    </source>
</evidence>
<reference evidence="9" key="1">
    <citation type="submission" date="2019-03" db="EMBL/GenBank/DDBJ databases">
        <title>Long read genome sequence of the mycoparasitic Pythium oligandrum ATCC 38472 isolated from sugarbeet rhizosphere.</title>
        <authorList>
            <person name="Gaulin E."/>
        </authorList>
    </citation>
    <scope>NUCLEOTIDE SEQUENCE</scope>
    <source>
        <strain evidence="9">ATCC 38472_TT</strain>
    </source>
</reference>
<dbReference type="GO" id="GO:0008270">
    <property type="term" value="F:zinc ion binding"/>
    <property type="evidence" value="ECO:0007669"/>
    <property type="project" value="UniProtKB-KW"/>
</dbReference>
<dbReference type="PANTHER" id="PTHR15835:SF6">
    <property type="entry name" value="ZINC FINGER C3HC-TYPE PROTEIN 1"/>
    <property type="match status" value="1"/>
</dbReference>
<accession>A0A8K1CEY1</accession>
<proteinExistence type="predicted"/>
<name>A0A8K1CEY1_PYTOL</name>
<evidence type="ECO:0000256" key="3">
    <source>
        <dbReference type="ARBA" id="ARBA00022771"/>
    </source>
</evidence>
<dbReference type="Pfam" id="PF07967">
    <property type="entry name" value="zf-C3HC"/>
    <property type="match status" value="1"/>
</dbReference>
<keyword evidence="2" id="KW-0479">Metal-binding</keyword>
<evidence type="ECO:0008006" key="11">
    <source>
        <dbReference type="Google" id="ProtNLM"/>
    </source>
</evidence>
<keyword evidence="5" id="KW-0539">Nucleus</keyword>
<organism evidence="9 10">
    <name type="scientific">Pythium oligandrum</name>
    <name type="common">Mycoparasitic fungus</name>
    <dbReference type="NCBI Taxonomy" id="41045"/>
    <lineage>
        <taxon>Eukaryota</taxon>
        <taxon>Sar</taxon>
        <taxon>Stramenopiles</taxon>
        <taxon>Oomycota</taxon>
        <taxon>Peronosporomycetes</taxon>
        <taxon>Pythiales</taxon>
        <taxon>Pythiaceae</taxon>
        <taxon>Pythium</taxon>
    </lineage>
</organism>
<keyword evidence="3" id="KW-0863">Zinc-finger</keyword>